<reference evidence="7" key="1">
    <citation type="submission" date="2015-05" db="EMBL/GenBank/DDBJ databases">
        <authorList>
            <person name="Rattei Thomas"/>
        </authorList>
    </citation>
    <scope>NUCLEOTIDE SEQUENCE</scope>
    <source>
        <strain evidence="2">CV15</strain>
        <strain evidence="3">CWL029c</strain>
        <strain evidence="5">DC9</strain>
        <strain evidence="4">GiD</strain>
        <strain evidence="6">H12</strain>
        <strain evidence="7">MUL2216</strain>
        <strain evidence="8">Panola</strain>
        <strain evidence="10">PB1</strain>
        <strain evidence="9">U1271</strain>
        <strain evidence="11">UZG1</strain>
        <strain evidence="12">Wien2</strain>
        <strain evidence="13">YK41</strain>
    </source>
</reference>
<dbReference type="EMBL" id="LN849022">
    <property type="protein sequence ID" value="CRI72818.1"/>
    <property type="molecule type" value="Genomic_DNA"/>
</dbReference>
<evidence type="ECO:0000313" key="9">
    <source>
        <dbReference type="EMBL" id="CRI49069.1"/>
    </source>
</evidence>
<evidence type="ECO:0000313" key="8">
    <source>
        <dbReference type="EMBL" id="CRI46775.1"/>
    </source>
</evidence>
<feature type="transmembrane region" description="Helical" evidence="1">
    <location>
        <begin position="20"/>
        <end position="36"/>
    </location>
</feature>
<accession>A0A0F7XB84</accession>
<evidence type="ECO:0000313" key="7">
    <source>
        <dbReference type="EMBL" id="CRI45647.1"/>
    </source>
</evidence>
<dbReference type="EMBL" id="LN847031">
    <property type="protein sequence ID" value="CRI42299.1"/>
    <property type="molecule type" value="Genomic_DNA"/>
</dbReference>
<dbReference type="EMBL" id="LN846998">
    <property type="protein sequence ID" value="CRI37785.1"/>
    <property type="molecule type" value="Genomic_DNA"/>
</dbReference>
<protein>
    <submittedName>
        <fullName evidence="7">Uncharacterized protein</fullName>
    </submittedName>
</protein>
<evidence type="ECO:0000313" key="6">
    <source>
        <dbReference type="EMBL" id="CRI43407.1"/>
    </source>
</evidence>
<evidence type="ECO:0000313" key="3">
    <source>
        <dbReference type="EMBL" id="CRI40051.1"/>
    </source>
</evidence>
<organism evidence="7">
    <name type="scientific">Chlamydia pneumoniae</name>
    <name type="common">Chlamydophila pneumoniae</name>
    <dbReference type="NCBI Taxonomy" id="83558"/>
    <lineage>
        <taxon>Bacteria</taxon>
        <taxon>Pseudomonadati</taxon>
        <taxon>Chlamydiota</taxon>
        <taxon>Chlamydiia</taxon>
        <taxon>Chlamydiales</taxon>
        <taxon>Chlamydiaceae</taxon>
        <taxon>Chlamydia/Chlamydophila group</taxon>
        <taxon>Chlamydia</taxon>
    </lineage>
</organism>
<evidence type="ECO:0000313" key="2">
    <source>
        <dbReference type="EMBL" id="CRI37785.1"/>
    </source>
</evidence>
<keyword evidence="1" id="KW-1133">Transmembrane helix</keyword>
<evidence type="ECO:0000313" key="13">
    <source>
        <dbReference type="EMBL" id="CRI72818.1"/>
    </source>
</evidence>
<evidence type="ECO:0000313" key="4">
    <source>
        <dbReference type="EMBL" id="CRI41180.1"/>
    </source>
</evidence>
<evidence type="ECO:0000313" key="12">
    <source>
        <dbReference type="EMBL" id="CRI52458.1"/>
    </source>
</evidence>
<dbReference type="EMBL" id="LN847245">
    <property type="protein sequence ID" value="CRI51325.1"/>
    <property type="molecule type" value="Genomic_DNA"/>
</dbReference>
<sequence length="49" mass="5876">MQKLWYRIVVITVPDVSLSFYPYLASSFVFLFMELLEKQLHLYLGSYLL</sequence>
<dbReference type="EMBL" id="LN847249">
    <property type="protein sequence ID" value="CRI52458.1"/>
    <property type="molecule type" value="Genomic_DNA"/>
</dbReference>
<keyword evidence="1" id="KW-0472">Membrane</keyword>
<dbReference type="PATRIC" id="fig|83558.13.peg.188"/>
<dbReference type="EMBL" id="LN847244">
    <property type="protein sequence ID" value="CRI49069.1"/>
    <property type="molecule type" value="Genomic_DNA"/>
</dbReference>
<evidence type="ECO:0000313" key="10">
    <source>
        <dbReference type="EMBL" id="CRI50201.1"/>
    </source>
</evidence>
<evidence type="ECO:0000256" key="1">
    <source>
        <dbReference type="SAM" id="Phobius"/>
    </source>
</evidence>
<evidence type="ECO:0000313" key="11">
    <source>
        <dbReference type="EMBL" id="CRI51325.1"/>
    </source>
</evidence>
<dbReference type="EMBL" id="LN847008">
    <property type="protein sequence ID" value="CRI41180.1"/>
    <property type="molecule type" value="Genomic_DNA"/>
</dbReference>
<dbReference type="AlphaFoldDB" id="A0A0F7XB84"/>
<gene>
    <name evidence="2" type="ORF">BN1224_CV15_B_01080</name>
    <name evidence="5" type="ORF">BN1224_DC9_AX_00030</name>
    <name evidence="4" type="ORF">BN1224_GiD_A_01810</name>
    <name evidence="6" type="ORF">BN1224_H12_BE_00040</name>
    <name evidence="7" type="ORF">BN1224_MUL2216_D_00270</name>
    <name evidence="8" type="ORF">BN1224_Panola_B_01140</name>
    <name evidence="10" type="ORF">BN1224_PB1_B_01700</name>
    <name evidence="9" type="ORF">BN1224_U1271_C_00090</name>
    <name evidence="11" type="ORF">BN1224_UZG1_A_01800</name>
    <name evidence="12" type="ORF">BN1224_Wien2_B_01690</name>
    <name evidence="13" type="ORF">BN1224_YK41_AP_00110</name>
    <name evidence="3" type="ORF">CWL029c_C_00110</name>
</gene>
<dbReference type="GeneID" id="63510143"/>
<name>A0A0F7XB84_CHLPN</name>
<proteinExistence type="predicted"/>
<dbReference type="EMBL" id="LN847119">
    <property type="protein sequence ID" value="CRI43407.1"/>
    <property type="molecule type" value="Genomic_DNA"/>
</dbReference>
<dbReference type="EMBL" id="LN847240">
    <property type="protein sequence ID" value="CRI50201.1"/>
    <property type="molecule type" value="Genomic_DNA"/>
</dbReference>
<dbReference type="EMBL" id="LN847003">
    <property type="protein sequence ID" value="CRI40051.1"/>
    <property type="molecule type" value="Genomic_DNA"/>
</dbReference>
<dbReference type="RefSeq" id="WP_172643915.1">
    <property type="nucleotide sequence ID" value="NZ_CP172581.1"/>
</dbReference>
<dbReference type="EMBL" id="LN847230">
    <property type="protein sequence ID" value="CRI46775.1"/>
    <property type="molecule type" value="Genomic_DNA"/>
</dbReference>
<evidence type="ECO:0000313" key="5">
    <source>
        <dbReference type="EMBL" id="CRI42299.1"/>
    </source>
</evidence>
<keyword evidence="1" id="KW-0812">Transmembrane</keyword>
<dbReference type="EMBL" id="LN847225">
    <property type="protein sequence ID" value="CRI45647.1"/>
    <property type="molecule type" value="Genomic_DNA"/>
</dbReference>